<feature type="transmembrane region" description="Helical" evidence="14">
    <location>
        <begin position="26"/>
        <end position="45"/>
    </location>
</feature>
<proteinExistence type="inferred from homology"/>
<evidence type="ECO:0000256" key="16">
    <source>
        <dbReference type="SAM" id="Coils"/>
    </source>
</evidence>
<keyword evidence="11 14" id="KW-0066">ATP synthesis</keyword>
<evidence type="ECO:0000256" key="5">
    <source>
        <dbReference type="ARBA" id="ARBA00022547"/>
    </source>
</evidence>
<evidence type="ECO:0000256" key="15">
    <source>
        <dbReference type="RuleBase" id="RU003848"/>
    </source>
</evidence>
<dbReference type="EMBL" id="FUYG01000002">
    <property type="protein sequence ID" value="SKA86465.1"/>
    <property type="molecule type" value="Genomic_DNA"/>
</dbReference>
<evidence type="ECO:0000313" key="20">
    <source>
        <dbReference type="Proteomes" id="UP000189735"/>
    </source>
</evidence>
<evidence type="ECO:0000256" key="4">
    <source>
        <dbReference type="ARBA" id="ARBA00022475"/>
    </source>
</evidence>
<reference evidence="18" key="4">
    <citation type="submission" date="2017-02" db="EMBL/GenBank/DDBJ databases">
        <authorList>
            <person name="Peterson S.W."/>
        </authorList>
    </citation>
    <scope>NUCLEOTIDE SEQUENCE [LARGE SCALE GENOMIC DNA]</scope>
    <source>
        <strain evidence="18">VKM Ac-2052</strain>
    </source>
</reference>
<evidence type="ECO:0000256" key="13">
    <source>
        <dbReference type="ARBA" id="ARBA00025830"/>
    </source>
</evidence>
<evidence type="ECO:0000256" key="6">
    <source>
        <dbReference type="ARBA" id="ARBA00022692"/>
    </source>
</evidence>
<evidence type="ECO:0000313" key="18">
    <source>
        <dbReference type="EMBL" id="SKA86465.1"/>
    </source>
</evidence>
<evidence type="ECO:0000256" key="2">
    <source>
        <dbReference type="ARBA" id="ARBA00005513"/>
    </source>
</evidence>
<name>A0A1T4XBD0_9MICO</name>
<evidence type="ECO:0000256" key="9">
    <source>
        <dbReference type="ARBA" id="ARBA00023065"/>
    </source>
</evidence>
<dbReference type="GO" id="GO:0046933">
    <property type="term" value="F:proton-transporting ATP synthase activity, rotational mechanism"/>
    <property type="evidence" value="ECO:0007669"/>
    <property type="project" value="UniProtKB-UniRule"/>
</dbReference>
<dbReference type="PANTHER" id="PTHR33445">
    <property type="entry name" value="ATP SYNTHASE SUBUNIT B', CHLOROPLASTIC"/>
    <property type="match status" value="1"/>
</dbReference>
<dbReference type="CDD" id="cd06503">
    <property type="entry name" value="ATP-synt_Fo_b"/>
    <property type="match status" value="1"/>
</dbReference>
<keyword evidence="10 14" id="KW-0472">Membrane</keyword>
<dbReference type="InterPro" id="IPR005864">
    <property type="entry name" value="ATP_synth_F0_bsu_bac"/>
</dbReference>
<keyword evidence="19" id="KW-1185">Reference proteome</keyword>
<accession>A0A1T4XBD0</accession>
<keyword evidence="16" id="KW-0175">Coiled coil</keyword>
<sequence>MLHAFLAAAEETAETTNPLIPEIYDIVWSALCFVIILFFFWRMVLPRVKTMLDERSAAIEGNIAKADAAQAQAEAALEQYTAQLAEGRAEAGKIREQARADALKIAAELKEQAQLDAARIQAQATSQIEAERQAAVVSLRAEVGSLALDLASGVIGESVKDDAKAAGIVDRFLADLEASEASAPTAGNK</sequence>
<evidence type="ECO:0000256" key="10">
    <source>
        <dbReference type="ARBA" id="ARBA00023136"/>
    </source>
</evidence>
<comment type="subcellular location">
    <subcellularLocation>
        <location evidence="1 14">Cell membrane</location>
        <topology evidence="1 14">Single-pass membrane protein</topology>
    </subcellularLocation>
</comment>
<comment type="similarity">
    <text evidence="2 14 15">Belongs to the ATPase B chain family.</text>
</comment>
<dbReference type="GO" id="GO:0045259">
    <property type="term" value="C:proton-transporting ATP synthase complex"/>
    <property type="evidence" value="ECO:0007669"/>
    <property type="project" value="UniProtKB-KW"/>
</dbReference>
<dbReference type="AlphaFoldDB" id="A0A1T4XBD0"/>
<keyword evidence="7 14" id="KW-0375">Hydrogen ion transport</keyword>
<protein>
    <recommendedName>
        <fullName evidence="14">ATP synthase subunit b</fullName>
    </recommendedName>
    <alternativeName>
        <fullName evidence="14">ATP synthase F(0) sector subunit b</fullName>
    </alternativeName>
    <alternativeName>
        <fullName evidence="14">ATPase subunit I</fullName>
    </alternativeName>
    <alternativeName>
        <fullName evidence="14">F-type ATPase subunit b</fullName>
        <shortName evidence="14">F-ATPase subunit b</shortName>
    </alternativeName>
</protein>
<feature type="coiled-coil region" evidence="16">
    <location>
        <begin position="63"/>
        <end position="123"/>
    </location>
</feature>
<evidence type="ECO:0000313" key="17">
    <source>
        <dbReference type="EMBL" id="KJC65524.1"/>
    </source>
</evidence>
<dbReference type="SUPFAM" id="SSF81573">
    <property type="entry name" value="F1F0 ATP synthase subunit B, membrane domain"/>
    <property type="match status" value="1"/>
</dbReference>
<dbReference type="Proteomes" id="UP000032503">
    <property type="component" value="Unassembled WGS sequence"/>
</dbReference>
<dbReference type="HAMAP" id="MF_01398">
    <property type="entry name" value="ATP_synth_b_bprime"/>
    <property type="match status" value="1"/>
</dbReference>
<keyword evidence="6 14" id="KW-0812">Transmembrane</keyword>
<dbReference type="InterPro" id="IPR002146">
    <property type="entry name" value="ATP_synth_b/b'su_bac/chlpt"/>
</dbReference>
<keyword evidence="8 14" id="KW-1133">Transmembrane helix</keyword>
<evidence type="ECO:0000256" key="3">
    <source>
        <dbReference type="ARBA" id="ARBA00022448"/>
    </source>
</evidence>
<dbReference type="EMBL" id="JYFC01000001">
    <property type="protein sequence ID" value="KJC65524.1"/>
    <property type="molecule type" value="Genomic_DNA"/>
</dbReference>
<dbReference type="Gene3D" id="1.20.5.620">
    <property type="entry name" value="F1F0 ATP synthase subunit B, membrane domain"/>
    <property type="match status" value="1"/>
</dbReference>
<evidence type="ECO:0000313" key="19">
    <source>
        <dbReference type="Proteomes" id="UP000032503"/>
    </source>
</evidence>
<keyword evidence="9 14" id="KW-0406">Ion transport</keyword>
<dbReference type="InterPro" id="IPR028987">
    <property type="entry name" value="ATP_synth_B-like_membr_sf"/>
</dbReference>
<dbReference type="RefSeq" id="WP_044438708.1">
    <property type="nucleotide sequence ID" value="NZ_FUYG01000002.1"/>
</dbReference>
<evidence type="ECO:0000256" key="1">
    <source>
        <dbReference type="ARBA" id="ARBA00004162"/>
    </source>
</evidence>
<evidence type="ECO:0000256" key="11">
    <source>
        <dbReference type="ARBA" id="ARBA00023310"/>
    </source>
</evidence>
<dbReference type="NCBIfam" id="NF004412">
    <property type="entry name" value="PRK05759.1-3"/>
    <property type="match status" value="1"/>
</dbReference>
<evidence type="ECO:0000256" key="14">
    <source>
        <dbReference type="HAMAP-Rule" id="MF_01398"/>
    </source>
</evidence>
<keyword evidence="3 14" id="KW-0813">Transport</keyword>
<keyword evidence="5 14" id="KW-0138">CF(0)</keyword>
<dbReference type="GO" id="GO:0046961">
    <property type="term" value="F:proton-transporting ATPase activity, rotational mechanism"/>
    <property type="evidence" value="ECO:0007669"/>
    <property type="project" value="TreeGrafter"/>
</dbReference>
<dbReference type="Proteomes" id="UP000189735">
    <property type="component" value="Unassembled WGS sequence"/>
</dbReference>
<reference evidence="17" key="2">
    <citation type="submission" date="2015-02" db="EMBL/GenBank/DDBJ databases">
        <authorList>
            <person name="Vasilyev I.Y."/>
            <person name="Siniagina M.N."/>
            <person name="Malanin S.Y."/>
            <person name="Boulygina E.A."/>
            <person name="Grygoryeva T.V."/>
            <person name="Yarullina D.R."/>
            <person name="Ilinskaya O.N."/>
        </authorList>
    </citation>
    <scope>NUCLEOTIDE SEQUENCE</scope>
    <source>
        <strain evidence="17">VKM Ac-1804</strain>
    </source>
</reference>
<comment type="function">
    <text evidence="12 14">F(1)F(0) ATP synthase produces ATP from ADP in the presence of a proton or sodium gradient. F-type ATPases consist of two structural domains, F(1) containing the extramembraneous catalytic core and F(0) containing the membrane proton channel, linked together by a central stalk and a peripheral stalk. During catalysis, ATP synthesis in the catalytic domain of F(1) is coupled via a rotary mechanism of the central stalk subunits to proton translocation.</text>
</comment>
<organism evidence="18 20">
    <name type="scientific">Agreia bicolorata</name>
    <dbReference type="NCBI Taxonomy" id="110935"/>
    <lineage>
        <taxon>Bacteria</taxon>
        <taxon>Bacillati</taxon>
        <taxon>Actinomycetota</taxon>
        <taxon>Actinomycetes</taxon>
        <taxon>Micrococcales</taxon>
        <taxon>Microbacteriaceae</taxon>
        <taxon>Agreia</taxon>
    </lineage>
</organism>
<dbReference type="NCBIfam" id="TIGR01144">
    <property type="entry name" value="ATP_synt_b"/>
    <property type="match status" value="1"/>
</dbReference>
<dbReference type="PANTHER" id="PTHR33445:SF1">
    <property type="entry name" value="ATP SYNTHASE SUBUNIT B"/>
    <property type="match status" value="1"/>
</dbReference>
<evidence type="ECO:0000256" key="8">
    <source>
        <dbReference type="ARBA" id="ARBA00022989"/>
    </source>
</evidence>
<dbReference type="InterPro" id="IPR050059">
    <property type="entry name" value="ATP_synthase_B_chain"/>
</dbReference>
<reference evidence="17 19" key="1">
    <citation type="journal article" date="2001" name="Int. J. Syst. Evol. Microbiol.">
        <title>Agreia bicolorata gen. nov., sp. nov., to accommodate actinobacteria isolated from narrow reed grass infected by the nematode Heteroanguina graminophila.</title>
        <authorList>
            <person name="Evtushenko L.I."/>
            <person name="Dorofeeva L.V."/>
            <person name="Dobrovolskaya T.G."/>
            <person name="Streshinskaya G.M."/>
            <person name="Subbotin S.A."/>
            <person name="Tiedje J.M."/>
        </authorList>
    </citation>
    <scope>NUCLEOTIDE SEQUENCE [LARGE SCALE GENOMIC DNA]</scope>
    <source>
        <strain evidence="17 19">VKM Ac-1804</strain>
    </source>
</reference>
<dbReference type="GO" id="GO:0005886">
    <property type="term" value="C:plasma membrane"/>
    <property type="evidence" value="ECO:0007669"/>
    <property type="project" value="UniProtKB-SubCell"/>
</dbReference>
<evidence type="ECO:0000256" key="7">
    <source>
        <dbReference type="ARBA" id="ARBA00022781"/>
    </source>
</evidence>
<gene>
    <name evidence="14" type="primary">atpF</name>
    <name evidence="18" type="ORF">SAMN06295879_0926</name>
    <name evidence="17" type="ORF">TZ00_01365</name>
</gene>
<dbReference type="Pfam" id="PF00430">
    <property type="entry name" value="ATP-synt_B"/>
    <property type="match status" value="1"/>
</dbReference>
<comment type="subunit">
    <text evidence="13 14">F-type ATPases have 2 components, F(1) - the catalytic core - and F(0) - the membrane proton channel. F(1) has five subunits: alpha(3), beta(3), gamma(1), delta(1), epsilon(1). F(0) has three main subunits: a(1), b(2) and c(10-14). The alpha and beta chains form an alternating ring which encloses part of the gamma chain. F(1) is attached to F(0) by a central stalk formed by the gamma and epsilon chains, while a peripheral stalk is formed by the delta and b chains.</text>
</comment>
<keyword evidence="4 14" id="KW-1003">Cell membrane</keyword>
<reference evidence="20" key="3">
    <citation type="submission" date="2017-02" db="EMBL/GenBank/DDBJ databases">
        <authorList>
            <person name="Varghese N."/>
            <person name="Submissions S."/>
        </authorList>
    </citation>
    <scope>NUCLEOTIDE SEQUENCE [LARGE SCALE GENOMIC DNA]</scope>
    <source>
        <strain evidence="20">VKM Ac-2052</strain>
    </source>
</reference>
<comment type="function">
    <text evidence="14">Component of the F(0) channel, it forms part of the peripheral stalk, linking F(1) to F(0).</text>
</comment>
<evidence type="ECO:0000256" key="12">
    <source>
        <dbReference type="ARBA" id="ARBA00025198"/>
    </source>
</evidence>